<evidence type="ECO:0000256" key="6">
    <source>
        <dbReference type="PROSITE-ProRule" id="PRU00339"/>
    </source>
</evidence>
<dbReference type="Proteomes" id="UP000317778">
    <property type="component" value="Unassembled WGS sequence"/>
</dbReference>
<name>A0A532V8B2_UNCT6</name>
<dbReference type="InterPro" id="IPR019734">
    <property type="entry name" value="TPR_rpt"/>
</dbReference>
<dbReference type="AlphaFoldDB" id="A0A532V8B2"/>
<keyword evidence="3" id="KW-0677">Repeat</keyword>
<reference evidence="7 8" key="1">
    <citation type="submission" date="2017-06" db="EMBL/GenBank/DDBJ databases">
        <title>Novel microbial phyla capable of carbon fixation and sulfur reduction in deep-sea sediments.</title>
        <authorList>
            <person name="Huang J."/>
            <person name="Baker B."/>
            <person name="Wang Y."/>
        </authorList>
    </citation>
    <scope>NUCLEOTIDE SEQUENCE [LARGE SCALE GENOMIC DNA]</scope>
    <source>
        <strain evidence="7">B3_TA06</strain>
    </source>
</reference>
<dbReference type="PROSITE" id="PS50005">
    <property type="entry name" value="TPR"/>
    <property type="match status" value="1"/>
</dbReference>
<dbReference type="EMBL" id="NJBO01000004">
    <property type="protein sequence ID" value="TKJ43439.1"/>
    <property type="molecule type" value="Genomic_DNA"/>
</dbReference>
<comment type="subcellular location">
    <subcellularLocation>
        <location evidence="1">Cytoplasm</location>
    </subcellularLocation>
</comment>
<sequence>MSLLEKASEALKRGERSSALAFALEGIKYECSPSEAVEFNRIAAEALLAQGQLKRARTYAEIARKNAHPTGDHRLAYASAVTLGKVFARMNHYAAADQVWSEALTIAGVDKDPQLQGLVLLNMAILDQRRGNHHRALNTLQTVSQNFEKANALRPLAVCYGRMVFSFIEDGKTKDATSSSEKLEELAQRLEDKNLLAIAFFRRGSIYLKQERFSEALSPFQESTKLFRELGDLKNLALVLCDLARIYINLEDMDKADLPIKEAAELAEKIESADVSCKVKITLAEKAAFSDSWDKAKDLYHEALRKAEAINNEDRFRVLHESLTESISKLGLNLAGLEDLLVQAKEGYVRLGLTREAEETERWLAQIP</sequence>
<dbReference type="SMART" id="SM00028">
    <property type="entry name" value="TPR"/>
    <property type="match status" value="4"/>
</dbReference>
<evidence type="ECO:0000256" key="1">
    <source>
        <dbReference type="ARBA" id="ARBA00004496"/>
    </source>
</evidence>
<evidence type="ECO:0000256" key="2">
    <source>
        <dbReference type="ARBA" id="ARBA00022490"/>
    </source>
</evidence>
<accession>A0A532V8B2</accession>
<keyword evidence="2" id="KW-0963">Cytoplasm</keyword>
<evidence type="ECO:0000256" key="4">
    <source>
        <dbReference type="ARBA" id="ARBA00022803"/>
    </source>
</evidence>
<dbReference type="InterPro" id="IPR051476">
    <property type="entry name" value="Bac_ResReg_Asp_Phosphatase"/>
</dbReference>
<comment type="similarity">
    <text evidence="5">Belongs to the Rap family.</text>
</comment>
<dbReference type="GO" id="GO:0005737">
    <property type="term" value="C:cytoplasm"/>
    <property type="evidence" value="ECO:0007669"/>
    <property type="project" value="UniProtKB-SubCell"/>
</dbReference>
<dbReference type="Gene3D" id="1.25.40.10">
    <property type="entry name" value="Tetratricopeptide repeat domain"/>
    <property type="match status" value="2"/>
</dbReference>
<proteinExistence type="inferred from homology"/>
<dbReference type="PANTHER" id="PTHR46630">
    <property type="entry name" value="TETRATRICOPEPTIDE REPEAT PROTEIN 29"/>
    <property type="match status" value="1"/>
</dbReference>
<dbReference type="PANTHER" id="PTHR46630:SF1">
    <property type="entry name" value="TETRATRICOPEPTIDE REPEAT PROTEIN 29"/>
    <property type="match status" value="1"/>
</dbReference>
<protein>
    <submittedName>
        <fullName evidence="7">Uncharacterized protein</fullName>
    </submittedName>
</protein>
<evidence type="ECO:0000313" key="7">
    <source>
        <dbReference type="EMBL" id="TKJ43439.1"/>
    </source>
</evidence>
<evidence type="ECO:0000256" key="5">
    <source>
        <dbReference type="ARBA" id="ARBA00038253"/>
    </source>
</evidence>
<organism evidence="7 8">
    <name type="scientific">candidate division TA06 bacterium B3_TA06</name>
    <dbReference type="NCBI Taxonomy" id="2012487"/>
    <lineage>
        <taxon>Bacteria</taxon>
        <taxon>Bacteria division TA06</taxon>
    </lineage>
</organism>
<dbReference type="Pfam" id="PF13181">
    <property type="entry name" value="TPR_8"/>
    <property type="match status" value="1"/>
</dbReference>
<keyword evidence="4 6" id="KW-0802">TPR repeat</keyword>
<dbReference type="InterPro" id="IPR011990">
    <property type="entry name" value="TPR-like_helical_dom_sf"/>
</dbReference>
<feature type="repeat" description="TPR" evidence="6">
    <location>
        <begin position="197"/>
        <end position="230"/>
    </location>
</feature>
<gene>
    <name evidence="7" type="ORF">CEE36_03645</name>
</gene>
<dbReference type="SUPFAM" id="SSF48452">
    <property type="entry name" value="TPR-like"/>
    <property type="match status" value="2"/>
</dbReference>
<evidence type="ECO:0000256" key="3">
    <source>
        <dbReference type="ARBA" id="ARBA00022737"/>
    </source>
</evidence>
<evidence type="ECO:0000313" key="8">
    <source>
        <dbReference type="Proteomes" id="UP000317778"/>
    </source>
</evidence>
<comment type="caution">
    <text evidence="7">The sequence shown here is derived from an EMBL/GenBank/DDBJ whole genome shotgun (WGS) entry which is preliminary data.</text>
</comment>